<feature type="repeat" description="ARM" evidence="1">
    <location>
        <begin position="223"/>
        <end position="265"/>
    </location>
</feature>
<dbReference type="EMBL" id="JARKIB010000034">
    <property type="protein sequence ID" value="KAJ7761739.1"/>
    <property type="molecule type" value="Genomic_DNA"/>
</dbReference>
<dbReference type="InterPro" id="IPR011989">
    <property type="entry name" value="ARM-like"/>
</dbReference>
<name>A0AAD7JC48_9AGAR</name>
<dbReference type="InterPro" id="IPR000225">
    <property type="entry name" value="Armadillo"/>
</dbReference>
<dbReference type="Gene3D" id="1.25.10.10">
    <property type="entry name" value="Leucine-rich Repeat Variant"/>
    <property type="match status" value="3"/>
</dbReference>
<protein>
    <submittedName>
        <fullName evidence="2">Armadillo-type protein</fullName>
    </submittedName>
</protein>
<dbReference type="SMART" id="SM00185">
    <property type="entry name" value="ARM"/>
    <property type="match status" value="10"/>
</dbReference>
<dbReference type="PANTHER" id="PTHR46241">
    <property type="entry name" value="ARMADILLO REPEAT-CONTAINING PROTEIN 4 ARMC4"/>
    <property type="match status" value="1"/>
</dbReference>
<dbReference type="PROSITE" id="PS50176">
    <property type="entry name" value="ARM_REPEAT"/>
    <property type="match status" value="1"/>
</dbReference>
<dbReference type="PANTHER" id="PTHR46241:SF1">
    <property type="entry name" value="OUTER DYNEIN ARM-DOCKING COMPLEX SUBUNIT 2"/>
    <property type="match status" value="1"/>
</dbReference>
<dbReference type="AlphaFoldDB" id="A0AAD7JC48"/>
<sequence>MPPLTRQRTPQSLYSEWSNSYLGATLSIHALAKPLMKFMYHRAVLNLIKRQKGVPLSAETMEIYESYLGWKYVTETTKTFILRELQERAQAEAEAHIVANFLVLYDILLDSTSDAIRRWTFWILGKLAGHPSTRGAVVAVRPCARLVTFLGDSNEDIVECACYALSHICADVDGARAVVEAGVLQIVKQLLESPEAEVRGWTSWLLAQLAVHPSMRQAVVAVQPCPQLVALLGDSNGNIVESACYALSHICVNLDGARAIVEAGVLKTAKQLLKSPEAGVRRWTSWLFAELAVHPSMRQAVVAIQPCPQLVALLGDSNKDVVESVCYALSHICADLNGARAVVKAGMLETLKQLLKSPAAQVRKRTSWLLSELAGHSATRQAVVAVQPCSQLVALLGDSNEDVVKGSCSALFYICVDLDGARAVVKAGVLETAKQLLKSPDAEIHKCTSWLLARLAVHPSTRQAVVAVQLCTQLAALLGDSNEDVVKGGCSALFHICVDLDGARAVVKAGALETVKQLLKSAEVGVRKRTCWLLARLAGHSSTRGAVVAVRPCARLVALLRDSNEDVVQG</sequence>
<dbReference type="Proteomes" id="UP001215598">
    <property type="component" value="Unassembled WGS sequence"/>
</dbReference>
<comment type="caution">
    <text evidence="2">The sequence shown here is derived from an EMBL/GenBank/DDBJ whole genome shotgun (WGS) entry which is preliminary data.</text>
</comment>
<evidence type="ECO:0000256" key="1">
    <source>
        <dbReference type="PROSITE-ProRule" id="PRU00259"/>
    </source>
</evidence>
<keyword evidence="3" id="KW-1185">Reference proteome</keyword>
<proteinExistence type="predicted"/>
<accession>A0AAD7JC48</accession>
<dbReference type="InterPro" id="IPR016024">
    <property type="entry name" value="ARM-type_fold"/>
</dbReference>
<evidence type="ECO:0000313" key="3">
    <source>
        <dbReference type="Proteomes" id="UP001215598"/>
    </source>
</evidence>
<gene>
    <name evidence="2" type="ORF">B0H16DRAFT_1884260</name>
</gene>
<evidence type="ECO:0000313" key="2">
    <source>
        <dbReference type="EMBL" id="KAJ7761739.1"/>
    </source>
</evidence>
<feature type="non-terminal residue" evidence="2">
    <location>
        <position position="1"/>
    </location>
</feature>
<dbReference type="SUPFAM" id="SSF48371">
    <property type="entry name" value="ARM repeat"/>
    <property type="match status" value="2"/>
</dbReference>
<organism evidence="2 3">
    <name type="scientific">Mycena metata</name>
    <dbReference type="NCBI Taxonomy" id="1033252"/>
    <lineage>
        <taxon>Eukaryota</taxon>
        <taxon>Fungi</taxon>
        <taxon>Dikarya</taxon>
        <taxon>Basidiomycota</taxon>
        <taxon>Agaricomycotina</taxon>
        <taxon>Agaricomycetes</taxon>
        <taxon>Agaricomycetidae</taxon>
        <taxon>Agaricales</taxon>
        <taxon>Marasmiineae</taxon>
        <taxon>Mycenaceae</taxon>
        <taxon>Mycena</taxon>
    </lineage>
</organism>
<reference evidence="2" key="1">
    <citation type="submission" date="2023-03" db="EMBL/GenBank/DDBJ databases">
        <title>Massive genome expansion in bonnet fungi (Mycena s.s.) driven by repeated elements and novel gene families across ecological guilds.</title>
        <authorList>
            <consortium name="Lawrence Berkeley National Laboratory"/>
            <person name="Harder C.B."/>
            <person name="Miyauchi S."/>
            <person name="Viragh M."/>
            <person name="Kuo A."/>
            <person name="Thoen E."/>
            <person name="Andreopoulos B."/>
            <person name="Lu D."/>
            <person name="Skrede I."/>
            <person name="Drula E."/>
            <person name="Henrissat B."/>
            <person name="Morin E."/>
            <person name="Kohler A."/>
            <person name="Barry K."/>
            <person name="LaButti K."/>
            <person name="Morin E."/>
            <person name="Salamov A."/>
            <person name="Lipzen A."/>
            <person name="Mereny Z."/>
            <person name="Hegedus B."/>
            <person name="Baldrian P."/>
            <person name="Stursova M."/>
            <person name="Weitz H."/>
            <person name="Taylor A."/>
            <person name="Grigoriev I.V."/>
            <person name="Nagy L.G."/>
            <person name="Martin F."/>
            <person name="Kauserud H."/>
        </authorList>
    </citation>
    <scope>NUCLEOTIDE SEQUENCE</scope>
    <source>
        <strain evidence="2">CBHHK182m</strain>
    </source>
</reference>